<gene>
    <name evidence="2" type="ORF">ADIAG_00416</name>
</gene>
<evidence type="ECO:0000313" key="3">
    <source>
        <dbReference type="Proteomes" id="UP000012015"/>
    </source>
</evidence>
<dbReference type="PATRIC" id="fig|1276920.7.peg.411"/>
<reference evidence="2 3" key="1">
    <citation type="journal article" date="2013" name="Genome Announc.">
        <title>Draft Genome Sequence of Arthrobacter gangotriensis Strain Lz1yT, Isolated from a Penguin Rookery Soil Sample Collected in Antarctica, near the Indian Station Dakshin Gangotri.</title>
        <authorList>
            <person name="Shivaji S."/>
            <person name="Ara S."/>
            <person name="Bandi S."/>
            <person name="Singh A."/>
            <person name="Kumar Pinnaka A."/>
        </authorList>
    </citation>
    <scope>NUCLEOTIDE SEQUENCE [LARGE SCALE GENOMIC DNA]</scope>
    <source>
        <strain evidence="2 3">Lz1y</strain>
    </source>
</reference>
<accession>M7NPG0</accession>
<dbReference type="EMBL" id="AOCK01000001">
    <property type="protein sequence ID" value="EMR00409.1"/>
    <property type="molecule type" value="Genomic_DNA"/>
</dbReference>
<evidence type="ECO:0000256" key="1">
    <source>
        <dbReference type="SAM" id="SignalP"/>
    </source>
</evidence>
<evidence type="ECO:0000313" key="2">
    <source>
        <dbReference type="EMBL" id="EMR00409.1"/>
    </source>
</evidence>
<name>M7NPG0_9MICC</name>
<protein>
    <submittedName>
        <fullName evidence="2">Uncharacterized protein</fullName>
    </submittedName>
</protein>
<sequence length="56" mass="6031">MTKRIRIFLTVIATSATLAIAAGSAAAAPIQTPEASEIHTLVDSPEQLPLLDWDWK</sequence>
<dbReference type="RefSeq" id="WP_007269623.1">
    <property type="nucleotide sequence ID" value="NZ_AOCK01000001.1"/>
</dbReference>
<dbReference type="STRING" id="1276920.ADIAG_00416"/>
<dbReference type="Proteomes" id="UP000012015">
    <property type="component" value="Unassembled WGS sequence"/>
</dbReference>
<organism evidence="2 3">
    <name type="scientific">Paeniglutamicibacter gangotriensis Lz1y</name>
    <dbReference type="NCBI Taxonomy" id="1276920"/>
    <lineage>
        <taxon>Bacteria</taxon>
        <taxon>Bacillati</taxon>
        <taxon>Actinomycetota</taxon>
        <taxon>Actinomycetes</taxon>
        <taxon>Micrococcales</taxon>
        <taxon>Micrococcaceae</taxon>
        <taxon>Paeniglutamicibacter</taxon>
    </lineage>
</organism>
<proteinExistence type="predicted"/>
<keyword evidence="3" id="KW-1185">Reference proteome</keyword>
<keyword evidence="1" id="KW-0732">Signal</keyword>
<dbReference type="AlphaFoldDB" id="M7NPG0"/>
<comment type="caution">
    <text evidence="2">The sequence shown here is derived from an EMBL/GenBank/DDBJ whole genome shotgun (WGS) entry which is preliminary data.</text>
</comment>
<feature type="chain" id="PRO_5004082329" evidence="1">
    <location>
        <begin position="28"/>
        <end position="56"/>
    </location>
</feature>
<feature type="signal peptide" evidence="1">
    <location>
        <begin position="1"/>
        <end position="27"/>
    </location>
</feature>